<feature type="transmembrane region" description="Helical" evidence="9">
    <location>
        <begin position="38"/>
        <end position="57"/>
    </location>
</feature>
<feature type="transmembrane region" description="Helical" evidence="9">
    <location>
        <begin position="180"/>
        <end position="203"/>
    </location>
</feature>
<feature type="transmembrane region" description="Helical" evidence="9">
    <location>
        <begin position="69"/>
        <end position="88"/>
    </location>
</feature>
<evidence type="ECO:0000256" key="8">
    <source>
        <dbReference type="ARBA" id="ARBA00023303"/>
    </source>
</evidence>
<keyword evidence="6" id="KW-0406">Ion transport</keyword>
<evidence type="ECO:0000256" key="1">
    <source>
        <dbReference type="ARBA" id="ARBA00004141"/>
    </source>
</evidence>
<keyword evidence="4 9" id="KW-0812">Transmembrane</keyword>
<keyword evidence="8" id="KW-0407">Ion channel</keyword>
<evidence type="ECO:0000256" key="9">
    <source>
        <dbReference type="SAM" id="Phobius"/>
    </source>
</evidence>
<dbReference type="Proteomes" id="UP000017836">
    <property type="component" value="Unassembled WGS sequence"/>
</dbReference>
<keyword evidence="5 9" id="KW-1133">Transmembrane helix</keyword>
<comment type="subcellular location">
    <subcellularLocation>
        <location evidence="1">Membrane</location>
        <topology evidence="1">Multi-pass membrane protein</topology>
    </subcellularLocation>
</comment>
<feature type="transmembrane region" description="Helical" evidence="9">
    <location>
        <begin position="150"/>
        <end position="168"/>
    </location>
</feature>
<dbReference type="eggNOG" id="KOG4711">
    <property type="taxonomic scope" value="Eukaryota"/>
</dbReference>
<dbReference type="GO" id="GO:0015743">
    <property type="term" value="P:malate transport"/>
    <property type="evidence" value="ECO:0007669"/>
    <property type="project" value="InterPro"/>
</dbReference>
<dbReference type="KEGG" id="atr:18440523"/>
<dbReference type="Pfam" id="PF11744">
    <property type="entry name" value="ALMT"/>
    <property type="match status" value="1"/>
</dbReference>
<evidence type="ECO:0008006" key="12">
    <source>
        <dbReference type="Google" id="ProtNLM"/>
    </source>
</evidence>
<evidence type="ECO:0000256" key="7">
    <source>
        <dbReference type="ARBA" id="ARBA00023136"/>
    </source>
</evidence>
<dbReference type="Gramene" id="ERN12309">
    <property type="protein sequence ID" value="ERN12309"/>
    <property type="gene ID" value="AMTR_s00025p00044700"/>
</dbReference>
<dbReference type="GO" id="GO:0034220">
    <property type="term" value="P:monoatomic ion transmembrane transport"/>
    <property type="evidence" value="ECO:0007669"/>
    <property type="project" value="UniProtKB-KW"/>
</dbReference>
<dbReference type="PANTHER" id="PTHR31086">
    <property type="entry name" value="ALUMINUM-ACTIVATED MALATE TRANSPORTER 10"/>
    <property type="match status" value="1"/>
</dbReference>
<gene>
    <name evidence="10" type="ORF">AMTR_s00025p00044700</name>
</gene>
<evidence type="ECO:0000256" key="4">
    <source>
        <dbReference type="ARBA" id="ARBA00022692"/>
    </source>
</evidence>
<name>W1PWP4_AMBTC</name>
<keyword evidence="11" id="KW-1185">Reference proteome</keyword>
<dbReference type="OrthoDB" id="68611at2759"/>
<evidence type="ECO:0000256" key="6">
    <source>
        <dbReference type="ARBA" id="ARBA00023065"/>
    </source>
</evidence>
<evidence type="ECO:0000313" key="10">
    <source>
        <dbReference type="EMBL" id="ERN12309.1"/>
    </source>
</evidence>
<dbReference type="HOGENOM" id="CLU_020841_2_1_1"/>
<dbReference type="EMBL" id="KI392614">
    <property type="protein sequence ID" value="ERN12309.1"/>
    <property type="molecule type" value="Genomic_DNA"/>
</dbReference>
<organism evidence="10 11">
    <name type="scientific">Amborella trichopoda</name>
    <dbReference type="NCBI Taxonomy" id="13333"/>
    <lineage>
        <taxon>Eukaryota</taxon>
        <taxon>Viridiplantae</taxon>
        <taxon>Streptophyta</taxon>
        <taxon>Embryophyta</taxon>
        <taxon>Tracheophyta</taxon>
        <taxon>Spermatophyta</taxon>
        <taxon>Magnoliopsida</taxon>
        <taxon>Amborellales</taxon>
        <taxon>Amborellaceae</taxon>
        <taxon>Amborella</taxon>
    </lineage>
</organism>
<accession>W1PWP4</accession>
<dbReference type="GO" id="GO:0009705">
    <property type="term" value="C:plant-type vacuole membrane"/>
    <property type="evidence" value="ECO:0000318"/>
    <property type="project" value="GO_Central"/>
</dbReference>
<dbReference type="STRING" id="13333.W1PWP4"/>
<dbReference type="OMA" id="VFPTWAS"/>
<sequence length="438" mass="48293">MEKSDARVVCISIEDGEILKRKQPATLRLLQQRRDHRPIIHSIKVAIALVLVSLLYLQKDLYDEVGDNAMWAIMTVVVLYEFTAGATLGKGLNRGIGTILGGSVGMLTGLLSQRAGRRANAVVLGISIFFIGAIASYTRFIPTIKKKYDYGVMIFILTFNLIAVSGYRGEEIVKLAGDRLSTVGMGFAVCVATSFFICPVWAGDNLHRSLVTKFENITVSLEGCLAEYFKTNNQKTAVKTKRSISNGYISVLHSKDADAAMANFASWEPWHGRFGFYYPWDKYLQISETLRQLAACVLSLHSCVQSVQQSPEWIRRSFEKPCTNLGEAIVCALSELGESIHKMRRCHSLASVIGKSLQAMAEELRTALIEPLPHSQDIGLVVERRKKGEEEEVMGGAGLGDALAVAAFAYMLLEMEEKVQDLAKSVEELGTIAGFKPQ</sequence>
<feature type="transmembrane region" description="Helical" evidence="9">
    <location>
        <begin position="119"/>
        <end position="138"/>
    </location>
</feature>
<comment type="similarity">
    <text evidence="2">Belongs to the aromatic acid exporter (TC 2.A.85) family.</text>
</comment>
<proteinExistence type="inferred from homology"/>
<dbReference type="InterPro" id="IPR020966">
    <property type="entry name" value="ALMT"/>
</dbReference>
<evidence type="ECO:0000256" key="5">
    <source>
        <dbReference type="ARBA" id="ARBA00022989"/>
    </source>
</evidence>
<reference evidence="11" key="1">
    <citation type="journal article" date="2013" name="Science">
        <title>The Amborella genome and the evolution of flowering plants.</title>
        <authorList>
            <consortium name="Amborella Genome Project"/>
        </authorList>
    </citation>
    <scope>NUCLEOTIDE SEQUENCE [LARGE SCALE GENOMIC DNA]</scope>
</reference>
<keyword evidence="3" id="KW-0813">Transport</keyword>
<dbReference type="AlphaFoldDB" id="W1PWP4"/>
<evidence type="ECO:0000313" key="11">
    <source>
        <dbReference type="Proteomes" id="UP000017836"/>
    </source>
</evidence>
<protein>
    <recommendedName>
        <fullName evidence="12">Aluminum-activated malate transporter</fullName>
    </recommendedName>
</protein>
<keyword evidence="7 9" id="KW-0472">Membrane</keyword>
<evidence type="ECO:0000256" key="2">
    <source>
        <dbReference type="ARBA" id="ARBA00007079"/>
    </source>
</evidence>
<evidence type="ECO:0000256" key="3">
    <source>
        <dbReference type="ARBA" id="ARBA00022448"/>
    </source>
</evidence>